<organism evidence="2 3">
    <name type="scientific">Lentzea aerocolonigenes</name>
    <name type="common">Lechevalieria aerocolonigenes</name>
    <name type="synonym">Saccharothrix aerocolonigenes</name>
    <dbReference type="NCBI Taxonomy" id="68170"/>
    <lineage>
        <taxon>Bacteria</taxon>
        <taxon>Bacillati</taxon>
        <taxon>Actinomycetota</taxon>
        <taxon>Actinomycetes</taxon>
        <taxon>Pseudonocardiales</taxon>
        <taxon>Pseudonocardiaceae</taxon>
        <taxon>Lentzea</taxon>
    </lineage>
</organism>
<name>A0A0F0GQ74_LENAE</name>
<evidence type="ECO:0000256" key="1">
    <source>
        <dbReference type="SAM" id="Phobius"/>
    </source>
</evidence>
<keyword evidence="1" id="KW-0812">Transmembrane</keyword>
<evidence type="ECO:0000313" key="2">
    <source>
        <dbReference type="EMBL" id="KJK45445.1"/>
    </source>
</evidence>
<accession>A0A0F0GQ74</accession>
<feature type="transmembrane region" description="Helical" evidence="1">
    <location>
        <begin position="137"/>
        <end position="156"/>
    </location>
</feature>
<comment type="caution">
    <text evidence="2">The sequence shown here is derived from an EMBL/GenBank/DDBJ whole genome shotgun (WGS) entry which is preliminary data.</text>
</comment>
<protein>
    <recommendedName>
        <fullName evidence="4">DUF998 domain-containing protein</fullName>
    </recommendedName>
</protein>
<feature type="transmembrane region" description="Helical" evidence="1">
    <location>
        <begin position="261"/>
        <end position="278"/>
    </location>
</feature>
<keyword evidence="1" id="KW-1133">Transmembrane helix</keyword>
<feature type="transmembrane region" description="Helical" evidence="1">
    <location>
        <begin position="198"/>
        <end position="217"/>
    </location>
</feature>
<sequence length="322" mass="35177">MGPVWPVLGLFFLAPFVGEFLLGNIPITGMAFGLLLAPLYGSGAILVRELGRRAGGWPSMLLLAAAYALIEEGPVDQLIWNNSYAGHDYLTGPSYVPLLGTSVEVVQSILALHTIWSICVPIALVETLSRRGPWLRTRGLVFVGLLFLAGSSFVFWGNNSEEHFMAHWWQFAYGFAAIGLLVFLAFRVRPLPPLHGTAPSPLLVCFLSLAGTSAYWGSVTLISADWFEWYGVAIWCVVMVAGVVLVTRWSRLDGWDQRHRFALAAGAVLTYVWCSFPVKPELGGTEVGDYVFSAVALLLLLWCVRKLSAPEPASEPLPHSNG</sequence>
<reference evidence="2 3" key="1">
    <citation type="submission" date="2015-02" db="EMBL/GenBank/DDBJ databases">
        <authorList>
            <person name="Ju K.-S."/>
            <person name="Doroghazi J.R."/>
            <person name="Metcalf W."/>
        </authorList>
    </citation>
    <scope>NUCLEOTIDE SEQUENCE [LARGE SCALE GENOMIC DNA]</scope>
    <source>
        <strain evidence="2 3">NRRL B-16140</strain>
    </source>
</reference>
<dbReference type="Proteomes" id="UP000033393">
    <property type="component" value="Unassembled WGS sequence"/>
</dbReference>
<evidence type="ECO:0000313" key="3">
    <source>
        <dbReference type="Proteomes" id="UP000033393"/>
    </source>
</evidence>
<keyword evidence="1" id="KW-0472">Membrane</keyword>
<dbReference type="AlphaFoldDB" id="A0A0F0GQ74"/>
<dbReference type="PATRIC" id="fig|68170.10.peg.6539"/>
<proteinExistence type="predicted"/>
<evidence type="ECO:0008006" key="4">
    <source>
        <dbReference type="Google" id="ProtNLM"/>
    </source>
</evidence>
<dbReference type="OrthoDB" id="8478704at2"/>
<keyword evidence="3" id="KW-1185">Reference proteome</keyword>
<feature type="transmembrane region" description="Helical" evidence="1">
    <location>
        <begin position="229"/>
        <end position="249"/>
    </location>
</feature>
<feature type="transmembrane region" description="Helical" evidence="1">
    <location>
        <begin position="168"/>
        <end position="186"/>
    </location>
</feature>
<dbReference type="EMBL" id="JYJG01000212">
    <property type="protein sequence ID" value="KJK45445.1"/>
    <property type="molecule type" value="Genomic_DNA"/>
</dbReference>
<gene>
    <name evidence="2" type="ORF">UK23_26360</name>
</gene>
<feature type="transmembrane region" description="Helical" evidence="1">
    <location>
        <begin position="20"/>
        <end position="47"/>
    </location>
</feature>
<feature type="transmembrane region" description="Helical" evidence="1">
    <location>
        <begin position="290"/>
        <end position="307"/>
    </location>
</feature>